<dbReference type="PANTHER" id="PTHR40698">
    <property type="entry name" value="FLAGELLA-RELATED PROTEIN E-RELATED-RELATED"/>
    <property type="match status" value="1"/>
</dbReference>
<reference evidence="4" key="1">
    <citation type="submission" date="2010-04" db="EMBL/GenBank/DDBJ databases">
        <title>Complete sequence of Methanocaldococcus infernus ME.</title>
        <authorList>
            <consortium name="US DOE Joint Genome Institute"/>
            <person name="Lucas S."/>
            <person name="Copeland A."/>
            <person name="Lapidus A."/>
            <person name="Cheng J.-F."/>
            <person name="Bruce D."/>
            <person name="Goodwin L."/>
            <person name="Pitluck S."/>
            <person name="Munk A.C."/>
            <person name="Detter J.C."/>
            <person name="Han C."/>
            <person name="Tapia R."/>
            <person name="Land M."/>
            <person name="Hauser L."/>
            <person name="Kyrpides N."/>
            <person name="Mikhailova N."/>
            <person name="Sieprawska-Lupa M."/>
            <person name="Whitman W.B."/>
            <person name="Woyke T."/>
        </authorList>
    </citation>
    <scope>NUCLEOTIDE SEQUENCE [LARGE SCALE GENOMIC DNA]</scope>
    <source>
        <strain evidence="4">ME</strain>
    </source>
</reference>
<dbReference type="HOGENOM" id="CLU_1881106_0_0_2"/>
<name>D5VT58_METIM</name>
<protein>
    <submittedName>
        <fullName evidence="4">Flagella protein</fullName>
    </submittedName>
</protein>
<keyword evidence="4" id="KW-0282">Flagellum</keyword>
<dbReference type="GeneID" id="9132123"/>
<evidence type="ECO:0000256" key="2">
    <source>
        <dbReference type="ARBA" id="ARBA00022440"/>
    </source>
</evidence>
<dbReference type="OrthoDB" id="121879at2157"/>
<dbReference type="Proteomes" id="UP000002061">
    <property type="component" value="Chromosome"/>
</dbReference>
<dbReference type="Pfam" id="PF04659">
    <property type="entry name" value="Arch_fla_DE"/>
    <property type="match status" value="1"/>
</dbReference>
<dbReference type="RefSeq" id="WP_013100506.1">
    <property type="nucleotide sequence ID" value="NC_014122.1"/>
</dbReference>
<keyword evidence="2" id="KW-0974">Archaeal flagellum</keyword>
<dbReference type="GO" id="GO:0097588">
    <property type="term" value="P:archaeal or bacterial-type flagellum-dependent cell motility"/>
    <property type="evidence" value="ECO:0007669"/>
    <property type="project" value="InterPro"/>
</dbReference>
<accession>D5VT58</accession>
<gene>
    <name evidence="4" type="ordered locus">Metin_1106</name>
</gene>
<keyword evidence="5" id="KW-1185">Reference proteome</keyword>
<dbReference type="eggNOG" id="arCOG02964">
    <property type="taxonomic scope" value="Archaea"/>
</dbReference>
<feature type="domain" description="Archaeal flagella protein FlaD/E" evidence="3">
    <location>
        <begin position="15"/>
        <end position="106"/>
    </location>
</feature>
<evidence type="ECO:0000259" key="3">
    <source>
        <dbReference type="Pfam" id="PF04659"/>
    </source>
</evidence>
<evidence type="ECO:0000313" key="5">
    <source>
        <dbReference type="Proteomes" id="UP000002061"/>
    </source>
</evidence>
<dbReference type="InterPro" id="IPR006752">
    <property type="entry name" value="Arch_fla_DE"/>
</dbReference>
<dbReference type="AlphaFoldDB" id="D5VT58"/>
<dbReference type="GO" id="GO:0097589">
    <property type="term" value="C:archaeal-type flagellum"/>
    <property type="evidence" value="ECO:0007669"/>
    <property type="project" value="UniProtKB-SubCell"/>
</dbReference>
<evidence type="ECO:0000313" key="4">
    <source>
        <dbReference type="EMBL" id="ADG13761.1"/>
    </source>
</evidence>
<keyword evidence="4" id="KW-0969">Cilium</keyword>
<keyword evidence="4" id="KW-0966">Cell projection</keyword>
<dbReference type="KEGG" id="mif:Metin_1106"/>
<evidence type="ECO:0000256" key="1">
    <source>
        <dbReference type="ARBA" id="ARBA00004618"/>
    </source>
</evidence>
<sequence length="134" mass="15372">MDPATASAILEIHKPSKLEKIPDDPISIIMTFKWIEYLCEKVGVEGVTEVLEFYYMLGWIGDKALTQLLKILKGIRVDNENVIDSSGKLDVADHIISLLFIERIQGKQISTEFMDKIEWELRKIKRGAEQFYGI</sequence>
<dbReference type="STRING" id="573063.Metin_1106"/>
<organism evidence="4 5">
    <name type="scientific">Methanocaldococcus infernus (strain DSM 11812 / JCM 15783 / ME)</name>
    <dbReference type="NCBI Taxonomy" id="573063"/>
    <lineage>
        <taxon>Archaea</taxon>
        <taxon>Methanobacteriati</taxon>
        <taxon>Methanobacteriota</taxon>
        <taxon>Methanomada group</taxon>
        <taxon>Methanococci</taxon>
        <taxon>Methanococcales</taxon>
        <taxon>Methanocaldococcaceae</taxon>
        <taxon>Methanocaldococcus</taxon>
    </lineage>
</organism>
<proteinExistence type="predicted"/>
<dbReference type="EMBL" id="CP002009">
    <property type="protein sequence ID" value="ADG13761.1"/>
    <property type="molecule type" value="Genomic_DNA"/>
</dbReference>
<comment type="subcellular location">
    <subcellularLocation>
        <location evidence="1">Archaeal flagellum</location>
    </subcellularLocation>
</comment>
<dbReference type="InterPro" id="IPR052494">
    <property type="entry name" value="Flagella_assembly_related"/>
</dbReference>
<dbReference type="PANTHER" id="PTHR40698:SF1">
    <property type="entry name" value="FLAGELLA-RELATED PROTEIN D-RELATED"/>
    <property type="match status" value="1"/>
</dbReference>